<dbReference type="EMBL" id="JBHFNQ010000260">
    <property type="protein sequence ID" value="MFB2882212.1"/>
    <property type="molecule type" value="Genomic_DNA"/>
</dbReference>
<proteinExistence type="predicted"/>
<dbReference type="Proteomes" id="UP001576774">
    <property type="component" value="Unassembled WGS sequence"/>
</dbReference>
<reference evidence="1 2" key="1">
    <citation type="submission" date="2024-09" db="EMBL/GenBank/DDBJ databases">
        <title>Floridaenema gen nov. (Aerosakkonemataceae, Aerosakkonematales ord. nov., Cyanobacteria) from benthic tropical and subtropical fresh waters, with the description of four new species.</title>
        <authorList>
            <person name="Moretto J.A."/>
            <person name="Berthold D.E."/>
            <person name="Lefler F.W."/>
            <person name="Huang I.-S."/>
            <person name="Laughinghouse H. IV."/>
        </authorList>
    </citation>
    <scope>NUCLEOTIDE SEQUENCE [LARGE SCALE GENOMIC DNA]</scope>
    <source>
        <strain evidence="1 2">BLCC-F46</strain>
    </source>
</reference>
<evidence type="ECO:0000313" key="1">
    <source>
        <dbReference type="EMBL" id="MFB2882212.1"/>
    </source>
</evidence>
<accession>A0ABV4XHB7</accession>
<sequence>MLSQYLTASSTSIFSIGRIRDVTGRSQFTMIQLIGGDSAIDLPWLKKLDNIKNSRFA</sequence>
<organism evidence="1 2">
    <name type="scientific">Floridaenema aerugineum BLCC-F46</name>
    <dbReference type="NCBI Taxonomy" id="3153654"/>
    <lineage>
        <taxon>Bacteria</taxon>
        <taxon>Bacillati</taxon>
        <taxon>Cyanobacteriota</taxon>
        <taxon>Cyanophyceae</taxon>
        <taxon>Oscillatoriophycideae</taxon>
        <taxon>Aerosakkonematales</taxon>
        <taxon>Aerosakkonemataceae</taxon>
        <taxon>Floridanema</taxon>
        <taxon>Floridanema aerugineum</taxon>
    </lineage>
</organism>
<name>A0ABV4XHB7_9CYAN</name>
<evidence type="ECO:0000313" key="2">
    <source>
        <dbReference type="Proteomes" id="UP001576774"/>
    </source>
</evidence>
<keyword evidence="2" id="KW-1185">Reference proteome</keyword>
<protein>
    <submittedName>
        <fullName evidence="1">Uncharacterized protein</fullName>
    </submittedName>
</protein>
<gene>
    <name evidence="1" type="ORF">ACE1CC_35650</name>
</gene>
<dbReference type="RefSeq" id="WP_413275169.1">
    <property type="nucleotide sequence ID" value="NZ_JBHFNQ010000260.1"/>
</dbReference>
<comment type="caution">
    <text evidence="1">The sequence shown here is derived from an EMBL/GenBank/DDBJ whole genome shotgun (WGS) entry which is preliminary data.</text>
</comment>